<accession>A0A7S3QXL9</accession>
<reference evidence="2" key="1">
    <citation type="submission" date="2021-01" db="EMBL/GenBank/DDBJ databases">
        <authorList>
            <person name="Corre E."/>
            <person name="Pelletier E."/>
            <person name="Niang G."/>
            <person name="Scheremetjew M."/>
            <person name="Finn R."/>
            <person name="Kale V."/>
            <person name="Holt S."/>
            <person name="Cochrane G."/>
            <person name="Meng A."/>
            <person name="Brown T."/>
            <person name="Cohen L."/>
        </authorList>
    </citation>
    <scope>NUCLEOTIDE SEQUENCE</scope>
    <source>
        <strain evidence="2">CCMP1320</strain>
    </source>
</reference>
<gene>
    <name evidence="2" type="ORF">DTER00134_LOCUS11321</name>
</gene>
<feature type="compositionally biased region" description="Basic and acidic residues" evidence="1">
    <location>
        <begin position="391"/>
        <end position="400"/>
    </location>
</feature>
<feature type="region of interest" description="Disordered" evidence="1">
    <location>
        <begin position="236"/>
        <end position="309"/>
    </location>
</feature>
<feature type="compositionally biased region" description="Low complexity" evidence="1">
    <location>
        <begin position="259"/>
        <end position="276"/>
    </location>
</feature>
<feature type="region of interest" description="Disordered" evidence="1">
    <location>
        <begin position="443"/>
        <end position="504"/>
    </location>
</feature>
<dbReference type="EMBL" id="HBIP01019096">
    <property type="protein sequence ID" value="CAE0496248.1"/>
    <property type="molecule type" value="Transcribed_RNA"/>
</dbReference>
<feature type="compositionally biased region" description="Basic and acidic residues" evidence="1">
    <location>
        <begin position="782"/>
        <end position="793"/>
    </location>
</feature>
<sequence>MRKASKSRAAWTSEEETEEVVKETDAPDAFPLRAGLRKALSQPNGRRRTNPSNSGADNNTFPALLTVWAAGTLLFKKRGNGHNIGTSGEASDGLPVNPGVGADVLSKIAELDAQVKALQSQQLLQQLQQQRGEEKDVHQVQSKREEQQQLLLLQQDARFQALAQQQDAKLLAWAQQQDAKLATLGQQKDAKLATLGQQHDAELSALEQQQVAKLAALGQQRDAELSALEQQQDAKLSALEEQQARQQQQQQTHREQTHQHALTLQQLSAQMAAQQEADQEQAHQHAQSLQQLSAQMAAQQEAHHEQAHQPAQFLQQLSAQMAAQQEAHQEQAHQHALTLQQLKAQVAAQQQQWEAELQQVQQQQAGKLCKIQQQLDEQRVQYQQQAGDLHKMRQQLDEQRAQYQQQAGDLHKMRQQLDEQRAQHQQQAGELCKIQPQLEEQRMQHQQQLEQQQAQHQQQLGQQQAQHQQQLEEQQAQHQQQLEEQKAQNKQLLKQMKGMRRAEHQQRGAMILGGDPRGQLDLMAVRTMVALGIDLTKPKYRPGLETSVSTLIQLGSGPVPGASGTPSPHVTTPTKGGTPAKTPPGNPVSKKHQPGLVAATTILSSLAMLLGEAGHECSDERPGMEAGSHALAALCCDTLSTAKDTDFQVHIQALSRAAGAVAEKGIEPHDPVHKPGMLAAASILAALGGIKPSSEQHQQQQQQQGEEEDEADGLFFSDQAATVDALIELSTYPVKTKAGQQGEEAQAGAGSQQAVSAREMLANRLIGNVGGTFKPPKPDTLPTRDEPAGEHQADTNGNNAEDATLRACAAQITALEAQMAESHAQLACALKALGIGQDAAVKDPEAAALKATVAADAAQCKELAHQHAEMSEHVGGIQSQIKEIEAGLTVALMALKIDKENAAHDPEAAAAAANLLSNGMLFMELSEKLKELSEQQDKKHEHTKVVTSSQLVGLEKQVEELQGKVLKDPSSTQLADLQRQIDVALDALGIDKAEVLDDPETAALGATTNTNMAQLQELSRRVDNLQVQADASLSKQGGQPPGSLSRKVDNLQALADQSPSGEGQEKYGGCKDAAAVKESLNYVNARLDSLERKSAVSAVDVPGASKGVRPTDLKALEAHLLDRLEEQAKSTEQLGRVIEVIVADANKLASLHGLSTAPQTPEAITTYYFQPFTFTSVFQKYITYDDILEKFAQNKNMKDVATKARSDTEGCLMAMKEMDIKYDSKNEAVNQVLIKIAGQVDFLHAKIRDVAAGKTDKATRESSLPPLARTSSGKPSLLSMGTLGRSKTLKGLLGLHDERGESTAQRALQEYETEELKRRDSGGSSSLATTSKRSGWDLLAKYKASKKTGDKGGTSKA</sequence>
<feature type="region of interest" description="Disordered" evidence="1">
    <location>
        <begin position="768"/>
        <end position="798"/>
    </location>
</feature>
<feature type="region of interest" description="Disordered" evidence="1">
    <location>
        <begin position="1"/>
        <end position="60"/>
    </location>
</feature>
<evidence type="ECO:0000313" key="2">
    <source>
        <dbReference type="EMBL" id="CAE0496248.1"/>
    </source>
</evidence>
<feature type="compositionally biased region" description="Low complexity" evidence="1">
    <location>
        <begin position="240"/>
        <end position="251"/>
    </location>
</feature>
<proteinExistence type="predicted"/>
<feature type="compositionally biased region" description="Polar residues" evidence="1">
    <location>
        <begin position="50"/>
        <end position="60"/>
    </location>
</feature>
<feature type="compositionally biased region" description="Low complexity" evidence="1">
    <location>
        <begin position="284"/>
        <end position="300"/>
    </location>
</feature>
<protein>
    <submittedName>
        <fullName evidence="2">Uncharacterized protein</fullName>
    </submittedName>
</protein>
<organism evidence="2">
    <name type="scientific">Dunaliella tertiolecta</name>
    <name type="common">Green alga</name>
    <dbReference type="NCBI Taxonomy" id="3047"/>
    <lineage>
        <taxon>Eukaryota</taxon>
        <taxon>Viridiplantae</taxon>
        <taxon>Chlorophyta</taxon>
        <taxon>core chlorophytes</taxon>
        <taxon>Chlorophyceae</taxon>
        <taxon>CS clade</taxon>
        <taxon>Chlamydomonadales</taxon>
        <taxon>Dunaliellaceae</taxon>
        <taxon>Dunaliella</taxon>
    </lineage>
</organism>
<feature type="compositionally biased region" description="Low complexity" evidence="1">
    <location>
        <begin position="571"/>
        <end position="580"/>
    </location>
</feature>
<feature type="region of interest" description="Disordered" evidence="1">
    <location>
        <begin position="555"/>
        <end position="592"/>
    </location>
</feature>
<feature type="region of interest" description="Disordered" evidence="1">
    <location>
        <begin position="391"/>
        <end position="429"/>
    </location>
</feature>
<feature type="region of interest" description="Disordered" evidence="1">
    <location>
        <begin position="1254"/>
        <end position="1282"/>
    </location>
</feature>
<evidence type="ECO:0000256" key="1">
    <source>
        <dbReference type="SAM" id="MobiDB-lite"/>
    </source>
</evidence>
<feature type="compositionally biased region" description="Basic and acidic residues" evidence="1">
    <location>
        <begin position="409"/>
        <end position="422"/>
    </location>
</feature>
<feature type="region of interest" description="Disordered" evidence="1">
    <location>
        <begin position="1310"/>
        <end position="1330"/>
    </location>
</feature>
<feature type="compositionally biased region" description="Low complexity" evidence="1">
    <location>
        <begin position="444"/>
        <end position="480"/>
    </location>
</feature>
<name>A0A7S3QXL9_DUNTE</name>